<accession>B4CYS3</accession>
<evidence type="ECO:0008006" key="4">
    <source>
        <dbReference type="Google" id="ProtNLM"/>
    </source>
</evidence>
<feature type="compositionally biased region" description="Low complexity" evidence="1">
    <location>
        <begin position="790"/>
        <end position="803"/>
    </location>
</feature>
<reference evidence="2 3" key="1">
    <citation type="journal article" date="2011" name="J. Bacteriol.">
        <title>Genome sequence of Chthoniobacter flavus Ellin428, an aerobic heterotrophic soil bacterium.</title>
        <authorList>
            <person name="Kant R."/>
            <person name="van Passel M.W."/>
            <person name="Palva A."/>
            <person name="Lucas S."/>
            <person name="Lapidus A."/>
            <person name="Glavina Del Rio T."/>
            <person name="Dalin E."/>
            <person name="Tice H."/>
            <person name="Bruce D."/>
            <person name="Goodwin L."/>
            <person name="Pitluck S."/>
            <person name="Larimer F.W."/>
            <person name="Land M.L."/>
            <person name="Hauser L."/>
            <person name="Sangwan P."/>
            <person name="de Vos W.M."/>
            <person name="Janssen P.H."/>
            <person name="Smidt H."/>
        </authorList>
    </citation>
    <scope>NUCLEOTIDE SEQUENCE [LARGE SCALE GENOMIC DNA]</scope>
    <source>
        <strain evidence="2 3">Ellin428</strain>
    </source>
</reference>
<dbReference type="EMBL" id="ABVL01000004">
    <property type="protein sequence ID" value="EDY20614.1"/>
    <property type="molecule type" value="Genomic_DNA"/>
</dbReference>
<dbReference type="Proteomes" id="UP000005824">
    <property type="component" value="Unassembled WGS sequence"/>
</dbReference>
<sequence precursor="true">MSMQRSAPSVRHHSGIALVIVLAFLVLLLGLVVAFLSRAVTERQVSNSSASQTKVDLFAQGAVETLIGDLKQEIAAGSKAPAATPSPAPNTDLYFPKTNATVVPYRVGLPATDQALPNLVKRSSYQQPFYAGADYDTGNYPASNRAANVSTTTLSQNFRSWSTARWNKALLLPKQDPTSDTDFTPATGANGYTAPDWILVARDGSNPTAWNAALASAAGNSFVVGRYAYNIYDEGGLLDMNVAGFPTGVTAAQAGGKSALAFADLTQLKDTTGSSLFTQAQIDAFIAWRNYATTQAPADFPTPAFTTASGLNYFKAVTANTKGFLTTSNTTLYNNQSDRMLAGRQQLMKLLLSGIASQDAAAKKERANLQNALQYLGTFSRDLNQPSYIPAVQTDPAAPVVLAANLGGNNAFGGDKFINPSFPAVRVPTSFTRNDKSTAKAGDPLVNQRFALQRLAWITYKGPSATRAQGDPDIQVLINNGIPWSYLQLGTAASIQKYFGLTWDGANNRWQYDIHNGGNTGTGIIMLVGRPAGTVANAAKYVQDANREPDFFELLKAGITVGSLGKAAVSSATAVNNASYIPPGYFGPQVPANLRYNFDTSVDYHIIQIGANILSAVNPTSYPMRITFDDGSARGAWEFQGVTDLPYLSYVFNGVLRTKAPISTPPVNYGNYADPNPFQYPRPVAKKIPTDPDPTITDPGKAYAIQVPAVWNPYDPNGTQSVLRPSNFRVVIDSNDPVSLANGSPNEKVWCAAQATTKTTGTAGTNQGLGISPGDFSYNASTNPTSTTGSPVSDSVTFTDTTSNGSLFREPTLIFRTSYTGGSASRTAGNVTSIDANPLPTGNPNLDPAGTPFAPLVLGSFPLAFKQNNNPDVLCTGTAVIGHGSTTAAGNNRVYFTYRLQYQDPNNVSNWITYDTKYARTTQGLFSYQSRGGFSPCVIKGPNGFSPFSWAAAIDPRSARFGMMMGIMNYGRSLMYTAASPPDNGGANGWAYDSGGSSAIPQGITYPIRPDFSAGFYFADVDRGDLPPGGATKGSGTDFLDGIWAQDVPFPSFSAGWTRPLINTRGTHGPCFAYMFAPGMYAQNNPAVPFYVGRYNSDAPYNDPTYGPVSPSYYADADGVVRRASGAYVPVGTNISASSPVGLPTTGVQGYPLKPASLITPASKGAATDPGSFAQSQSRPLLLHRPFRNVAELGYVFRDLPWKNLDFFTPESGDAALLDLFCINETSDPNGLVAGKVDLNTRQAPVLAAIAAGACVDDPKITNTTIGSLSSTLANTVATNLTARTSDTTPDYGPLQNVSELVGKWNAAVACAPPTGVTYTPVVASANCGIDLASPNYTDGKLSYIGFSGNTVDTSGKDLSSVFTPASAGSLTESLAYIKRLREAPIRALANVGQTRVWNLMIDVVAQTGRYPKSANALDKFVVEGEQRYWVHLAIDRYTGQVLDKQIEVVKE</sequence>
<evidence type="ECO:0000313" key="2">
    <source>
        <dbReference type="EMBL" id="EDY20614.1"/>
    </source>
</evidence>
<keyword evidence="3" id="KW-1185">Reference proteome</keyword>
<evidence type="ECO:0000313" key="3">
    <source>
        <dbReference type="Proteomes" id="UP000005824"/>
    </source>
</evidence>
<dbReference type="eggNOG" id="ENOG5033RAV">
    <property type="taxonomic scope" value="Bacteria"/>
</dbReference>
<protein>
    <recommendedName>
        <fullName evidence="4">Tfp pilus assembly protein PilX</fullName>
    </recommendedName>
</protein>
<dbReference type="RefSeq" id="WP_006979137.1">
    <property type="nucleotide sequence ID" value="NZ_ABVL01000004.1"/>
</dbReference>
<gene>
    <name evidence="2" type="ORF">CfE428DRAFT_1811</name>
</gene>
<feature type="region of interest" description="Disordered" evidence="1">
    <location>
        <begin position="776"/>
        <end position="803"/>
    </location>
</feature>
<proteinExistence type="predicted"/>
<dbReference type="InParanoid" id="B4CYS3"/>
<evidence type="ECO:0000256" key="1">
    <source>
        <dbReference type="SAM" id="MobiDB-lite"/>
    </source>
</evidence>
<feature type="compositionally biased region" description="Polar residues" evidence="1">
    <location>
        <begin position="778"/>
        <end position="789"/>
    </location>
</feature>
<name>B4CYS3_9BACT</name>
<dbReference type="STRING" id="497964.CfE428DRAFT_1811"/>
<organism evidence="2 3">
    <name type="scientific">Chthoniobacter flavus Ellin428</name>
    <dbReference type="NCBI Taxonomy" id="497964"/>
    <lineage>
        <taxon>Bacteria</taxon>
        <taxon>Pseudomonadati</taxon>
        <taxon>Verrucomicrobiota</taxon>
        <taxon>Spartobacteria</taxon>
        <taxon>Chthoniobacterales</taxon>
        <taxon>Chthoniobacteraceae</taxon>
        <taxon>Chthoniobacter</taxon>
    </lineage>
</organism>
<comment type="caution">
    <text evidence="2">The sequence shown here is derived from an EMBL/GenBank/DDBJ whole genome shotgun (WGS) entry which is preliminary data.</text>
</comment>